<sequence>MFSKGPFEVTFNTKEMNSFIQEESQDMNTKESSSQEQTTNIEETSSQKQATEENTLINNMNVETE</sequence>
<accession>A0ACA9MZT4</accession>
<evidence type="ECO:0000313" key="2">
    <source>
        <dbReference type="Proteomes" id="UP000789366"/>
    </source>
</evidence>
<dbReference type="Proteomes" id="UP000789366">
    <property type="component" value="Unassembled WGS sequence"/>
</dbReference>
<name>A0ACA9MZT4_9GLOM</name>
<comment type="caution">
    <text evidence="1">The sequence shown here is derived from an EMBL/GenBank/DDBJ whole genome shotgun (WGS) entry which is preliminary data.</text>
</comment>
<proteinExistence type="predicted"/>
<protein>
    <submittedName>
        <fullName evidence="1">13764_t:CDS:1</fullName>
    </submittedName>
</protein>
<reference evidence="1" key="1">
    <citation type="submission" date="2021-06" db="EMBL/GenBank/DDBJ databases">
        <authorList>
            <person name="Kallberg Y."/>
            <person name="Tangrot J."/>
            <person name="Rosling A."/>
        </authorList>
    </citation>
    <scope>NUCLEOTIDE SEQUENCE</scope>
    <source>
        <strain evidence="1">28 12/20/2015</strain>
    </source>
</reference>
<dbReference type="EMBL" id="CAJVPW010011366">
    <property type="protein sequence ID" value="CAG8625020.1"/>
    <property type="molecule type" value="Genomic_DNA"/>
</dbReference>
<gene>
    <name evidence="1" type="ORF">SPELUC_LOCUS8011</name>
</gene>
<feature type="non-terminal residue" evidence="1">
    <location>
        <position position="65"/>
    </location>
</feature>
<organism evidence="1 2">
    <name type="scientific">Cetraspora pellucida</name>
    <dbReference type="NCBI Taxonomy" id="1433469"/>
    <lineage>
        <taxon>Eukaryota</taxon>
        <taxon>Fungi</taxon>
        <taxon>Fungi incertae sedis</taxon>
        <taxon>Mucoromycota</taxon>
        <taxon>Glomeromycotina</taxon>
        <taxon>Glomeromycetes</taxon>
        <taxon>Diversisporales</taxon>
        <taxon>Gigasporaceae</taxon>
        <taxon>Cetraspora</taxon>
    </lineage>
</organism>
<evidence type="ECO:0000313" key="1">
    <source>
        <dbReference type="EMBL" id="CAG8625020.1"/>
    </source>
</evidence>
<keyword evidence="2" id="KW-1185">Reference proteome</keyword>